<sequence>MQQLTRELRAKNIKYECYVLGHELWLLLFDETNELVMSVKRTEKGVKGAERKALYCVSENCTKSIRLGLHYEDEFDTVEEVLDRYYKLLT</sequence>
<dbReference type="VEuPathDB" id="TrichDB:TVAGG3_0366370"/>
<dbReference type="VEuPathDB" id="TrichDB:TVAGG3_1086410"/>
<gene>
    <name evidence="4" type="ORF">TVAG_246260</name>
    <name evidence="3" type="ORF">TVAG_529180</name>
    <name evidence="2" type="ORF">TVAG_567430</name>
    <name evidence="1" type="ORF">TVAG_596760</name>
</gene>
<organism evidence="4 5">
    <name type="scientific">Trichomonas vaginalis (strain ATCC PRA-98 / G3)</name>
    <dbReference type="NCBI Taxonomy" id="412133"/>
    <lineage>
        <taxon>Eukaryota</taxon>
        <taxon>Metamonada</taxon>
        <taxon>Parabasalia</taxon>
        <taxon>Trichomonadida</taxon>
        <taxon>Trichomonadidae</taxon>
        <taxon>Trichomonas</taxon>
    </lineage>
</organism>
<dbReference type="VEuPathDB" id="TrichDB:TVAGG3_1062390"/>
<dbReference type="EMBL" id="DS124996">
    <property type="protein sequence ID" value="EAX76205.1"/>
    <property type="molecule type" value="Genomic_DNA"/>
</dbReference>
<evidence type="ECO:0000313" key="1">
    <source>
        <dbReference type="EMBL" id="EAX64118.1"/>
    </source>
</evidence>
<reference evidence="4" key="2">
    <citation type="journal article" date="2007" name="Science">
        <title>Draft genome sequence of the sexually transmitted pathogen Trichomonas vaginalis.</title>
        <authorList>
            <person name="Carlton J.M."/>
            <person name="Hirt R.P."/>
            <person name="Silva J.C."/>
            <person name="Delcher A.L."/>
            <person name="Schatz M."/>
            <person name="Zhao Q."/>
            <person name="Wortman J.R."/>
            <person name="Bidwell S.L."/>
            <person name="Alsmark U.C.M."/>
            <person name="Besteiro S."/>
            <person name="Sicheritz-Ponten T."/>
            <person name="Noel C.J."/>
            <person name="Dacks J.B."/>
            <person name="Foster P.G."/>
            <person name="Simillion C."/>
            <person name="Van de Peer Y."/>
            <person name="Miranda-Saavedra D."/>
            <person name="Barton G.J."/>
            <person name="Westrop G.D."/>
            <person name="Mueller S."/>
            <person name="Dessi D."/>
            <person name="Fiori P.L."/>
            <person name="Ren Q."/>
            <person name="Paulsen I."/>
            <person name="Zhang H."/>
            <person name="Bastida-Corcuera F.D."/>
            <person name="Simoes-Barbosa A."/>
            <person name="Brown M.T."/>
            <person name="Hayes R.D."/>
            <person name="Mukherjee M."/>
            <person name="Okumura C.Y."/>
            <person name="Schneider R."/>
            <person name="Smith A.J."/>
            <person name="Vanacova S."/>
            <person name="Villalvazo M."/>
            <person name="Haas B.J."/>
            <person name="Pertea M."/>
            <person name="Feldblyum T.V."/>
            <person name="Utterback T.R."/>
            <person name="Shu C.L."/>
            <person name="Osoegawa K."/>
            <person name="de Jong P.J."/>
            <person name="Hrdy I."/>
            <person name="Horvathova L."/>
            <person name="Zubacova Z."/>
            <person name="Dolezal P."/>
            <person name="Malik S.B."/>
            <person name="Logsdon J.M. Jr."/>
            <person name="Henze K."/>
            <person name="Gupta A."/>
            <person name="Wang C.C."/>
            <person name="Dunne R.L."/>
            <person name="Upcroft J.A."/>
            <person name="Upcroft P."/>
            <person name="White O."/>
            <person name="Salzberg S.L."/>
            <person name="Tang P."/>
            <person name="Chiu C.-H."/>
            <person name="Lee Y.-S."/>
            <person name="Embley T.M."/>
            <person name="Coombs G.H."/>
            <person name="Mottram J.C."/>
            <person name="Tachezy J."/>
            <person name="Fraser-Liggett C.M."/>
            <person name="Johnson P.J."/>
        </authorList>
    </citation>
    <scope>NUCLEOTIDE SEQUENCE [LARGE SCALE GENOMIC DNA]</scope>
    <source>
        <strain evidence="4">G3</strain>
    </source>
</reference>
<protein>
    <submittedName>
        <fullName evidence="4">Uncharacterized protein</fullName>
    </submittedName>
</protein>
<dbReference type="Proteomes" id="UP000001542">
    <property type="component" value="Unassembled WGS sequence"/>
</dbReference>
<evidence type="ECO:0000313" key="5">
    <source>
        <dbReference type="Proteomes" id="UP000001542"/>
    </source>
</evidence>
<dbReference type="EMBL" id="DS152528">
    <property type="protein sequence ID" value="EAX64118.1"/>
    <property type="molecule type" value="Genomic_DNA"/>
</dbReference>
<dbReference type="EMBL" id="DS133651">
    <property type="protein sequence ID" value="EAX71654.1"/>
    <property type="molecule type" value="Genomic_DNA"/>
</dbReference>
<dbReference type="EMBL" id="DS149735">
    <property type="protein sequence ID" value="EAX65108.1"/>
    <property type="molecule type" value="Genomic_DNA"/>
</dbReference>
<dbReference type="AlphaFoldDB" id="A2H312"/>
<evidence type="ECO:0000313" key="4">
    <source>
        <dbReference type="EMBL" id="EAX76205.1"/>
    </source>
</evidence>
<dbReference type="VEuPathDB" id="TrichDB:TVAG_246260"/>
<proteinExistence type="predicted"/>
<keyword evidence="5" id="KW-1185">Reference proteome</keyword>
<evidence type="ECO:0000313" key="3">
    <source>
        <dbReference type="EMBL" id="EAX71654.1"/>
    </source>
</evidence>
<accession>A2H312</accession>
<reference evidence="4" key="1">
    <citation type="submission" date="2006-10" db="EMBL/GenBank/DDBJ databases">
        <authorList>
            <person name="Amadeo P."/>
            <person name="Zhao Q."/>
            <person name="Wortman J."/>
            <person name="Fraser-Liggett C."/>
            <person name="Carlton J."/>
        </authorList>
    </citation>
    <scope>NUCLEOTIDE SEQUENCE</scope>
    <source>
        <strain evidence="4">G3</strain>
    </source>
</reference>
<name>A2H312_TRIV3</name>
<dbReference type="VEuPathDB" id="TrichDB:TVAGG3_1076430"/>
<evidence type="ECO:0000313" key="2">
    <source>
        <dbReference type="EMBL" id="EAX65108.1"/>
    </source>
</evidence>